<name>E6LGX8_ENTI1</name>
<comment type="caution">
    <text evidence="7">The sequence shown here is derived from an EMBL/GenBank/DDBJ whole genome shotgun (WGS) entry which is preliminary data.</text>
</comment>
<dbReference type="PATRIC" id="fig|888064.11.peg.62"/>
<dbReference type="Proteomes" id="UP000010296">
    <property type="component" value="Unassembled WGS sequence"/>
</dbReference>
<evidence type="ECO:0000313" key="8">
    <source>
        <dbReference type="Proteomes" id="UP000010296"/>
    </source>
</evidence>
<dbReference type="InterPro" id="IPR015797">
    <property type="entry name" value="NUDIX_hydrolase-like_dom_sf"/>
</dbReference>
<comment type="similarity">
    <text evidence="2">Belongs to the Nudix hydrolase family.</text>
</comment>
<evidence type="ECO:0000256" key="1">
    <source>
        <dbReference type="ARBA" id="ARBA00001946"/>
    </source>
</evidence>
<gene>
    <name evidence="7" type="ORF">HMPREF9088_1618</name>
</gene>
<dbReference type="PANTHER" id="PTHR43758">
    <property type="entry name" value="7,8-DIHYDRO-8-OXOGUANINE TRIPHOSPHATASE"/>
    <property type="match status" value="1"/>
</dbReference>
<evidence type="ECO:0000256" key="2">
    <source>
        <dbReference type="ARBA" id="ARBA00005582"/>
    </source>
</evidence>
<dbReference type="InterPro" id="IPR020084">
    <property type="entry name" value="NUDIX_hydrolase_CS"/>
</dbReference>
<dbReference type="PANTHER" id="PTHR43758:SF2">
    <property type="entry name" value="OXIDIZED PURINE NUCLEOSIDE TRIPHOSPHATE HYDROLASE"/>
    <property type="match status" value="1"/>
</dbReference>
<dbReference type="HOGENOM" id="CLU_037162_17_0_9"/>
<evidence type="ECO:0000256" key="4">
    <source>
        <dbReference type="ARBA" id="ARBA00022801"/>
    </source>
</evidence>
<proteinExistence type="inferred from homology"/>
<dbReference type="Gene3D" id="3.90.79.10">
    <property type="entry name" value="Nucleoside Triphosphate Pyrophosphohydrolase"/>
    <property type="match status" value="1"/>
</dbReference>
<keyword evidence="8" id="KW-1185">Reference proteome</keyword>
<dbReference type="GO" id="GO:0046872">
    <property type="term" value="F:metal ion binding"/>
    <property type="evidence" value="ECO:0007669"/>
    <property type="project" value="UniProtKB-KW"/>
</dbReference>
<dbReference type="PROSITE" id="PS00893">
    <property type="entry name" value="NUDIX_BOX"/>
    <property type="match status" value="1"/>
</dbReference>
<accession>E6LGX8</accession>
<dbReference type="AlphaFoldDB" id="E6LGX8"/>
<evidence type="ECO:0000256" key="3">
    <source>
        <dbReference type="ARBA" id="ARBA00022723"/>
    </source>
</evidence>
<dbReference type="PROSITE" id="PS51462">
    <property type="entry name" value="NUDIX"/>
    <property type="match status" value="1"/>
</dbReference>
<sequence>MKRRRTMETVELTNMCMIENQKGQVVVQLRKKKDWPGLTFPGGHVLPDESFHDAVVREVYEETGLTISCPKLCGIKQFKTSAGVRYMVLFYRTNSFVGELTESIEGPVFWLEPNRIQEYQVAPDFLEMYQVFCSETLSEFFYQKKGDGWNIQLY</sequence>
<reference evidence="7 8" key="1">
    <citation type="submission" date="2010-12" db="EMBL/GenBank/DDBJ databases">
        <authorList>
            <person name="Muzny D."/>
            <person name="Qin X."/>
            <person name="Deng J."/>
            <person name="Jiang H."/>
            <person name="Liu Y."/>
            <person name="Qu J."/>
            <person name="Song X.-Z."/>
            <person name="Zhang L."/>
            <person name="Thornton R."/>
            <person name="Coyle M."/>
            <person name="Francisco L."/>
            <person name="Jackson L."/>
            <person name="Javaid M."/>
            <person name="Korchina V."/>
            <person name="Kovar C."/>
            <person name="Mata R."/>
            <person name="Mathew T."/>
            <person name="Ngo R."/>
            <person name="Nguyen L."/>
            <person name="Nguyen N."/>
            <person name="Okwuonu G."/>
            <person name="Ongeri F."/>
            <person name="Pham C."/>
            <person name="Simmons D."/>
            <person name="Wilczek-Boney K."/>
            <person name="Hale W."/>
            <person name="Jakkamsetti A."/>
            <person name="Pham P."/>
            <person name="Ruth R."/>
            <person name="San Lucas F."/>
            <person name="Warren J."/>
            <person name="Zhang J."/>
            <person name="Zhao Z."/>
            <person name="Zhou C."/>
            <person name="Zhu D."/>
            <person name="Lee S."/>
            <person name="Bess C."/>
            <person name="Blankenburg K."/>
            <person name="Forbes L."/>
            <person name="Fu Q."/>
            <person name="Gubbala S."/>
            <person name="Hirani K."/>
            <person name="Jayaseelan J.C."/>
            <person name="Lara F."/>
            <person name="Munidasa M."/>
            <person name="Palculict T."/>
            <person name="Patil S."/>
            <person name="Pu L.-L."/>
            <person name="Saada N."/>
            <person name="Tang L."/>
            <person name="Weissenberger G."/>
            <person name="Zhu Y."/>
            <person name="Hemphill L."/>
            <person name="Shang Y."/>
            <person name="Youmans B."/>
            <person name="Ayvaz T."/>
            <person name="Ross M."/>
            <person name="Santibanez J."/>
            <person name="Aqrawi P."/>
            <person name="Gross S."/>
            <person name="Joshi V."/>
            <person name="Fowler G."/>
            <person name="Nazareth L."/>
            <person name="Reid J."/>
            <person name="Worley K."/>
            <person name="Petrosino J."/>
            <person name="Highlander S."/>
            <person name="Gibbs R."/>
        </authorList>
    </citation>
    <scope>NUCLEOTIDE SEQUENCE [LARGE SCALE GENOMIC DNA]</scope>
    <source>
        <strain evidence="8">DSM 15952 / CCUG 50447 / LMG 22039 / TP 1.5</strain>
    </source>
</reference>
<dbReference type="STRING" id="888064.HMPREF9088_1618"/>
<dbReference type="InterPro" id="IPR000086">
    <property type="entry name" value="NUDIX_hydrolase_dom"/>
</dbReference>
<feature type="domain" description="Nudix hydrolase" evidence="6">
    <location>
        <begin position="9"/>
        <end position="134"/>
    </location>
</feature>
<dbReference type="Pfam" id="PF00293">
    <property type="entry name" value="NUDIX"/>
    <property type="match status" value="1"/>
</dbReference>
<dbReference type="EMBL" id="AEPV01000066">
    <property type="protein sequence ID" value="EFU73502.1"/>
    <property type="molecule type" value="Genomic_DNA"/>
</dbReference>
<dbReference type="SUPFAM" id="SSF55811">
    <property type="entry name" value="Nudix"/>
    <property type="match status" value="1"/>
</dbReference>
<dbReference type="eggNOG" id="COG1051">
    <property type="taxonomic scope" value="Bacteria"/>
</dbReference>
<dbReference type="GO" id="GO:0016818">
    <property type="term" value="F:hydrolase activity, acting on acid anhydrides, in phosphorus-containing anhydrides"/>
    <property type="evidence" value="ECO:0007669"/>
    <property type="project" value="TreeGrafter"/>
</dbReference>
<keyword evidence="3" id="KW-0479">Metal-binding</keyword>
<evidence type="ECO:0000259" key="6">
    <source>
        <dbReference type="PROSITE" id="PS51462"/>
    </source>
</evidence>
<protein>
    <submittedName>
        <fullName evidence="7">Hydrolase, NUDIX family</fullName>
    </submittedName>
</protein>
<organism evidence="7 8">
    <name type="scientific">Enterococcus italicus (strain DSM 15952 / CCUG 50447 / LMG 22039 / TP 1.5)</name>
    <dbReference type="NCBI Taxonomy" id="888064"/>
    <lineage>
        <taxon>Bacteria</taxon>
        <taxon>Bacillati</taxon>
        <taxon>Bacillota</taxon>
        <taxon>Bacilli</taxon>
        <taxon>Lactobacillales</taxon>
        <taxon>Enterococcaceae</taxon>
        <taxon>Enterococcus</taxon>
    </lineage>
</organism>
<keyword evidence="5" id="KW-0460">Magnesium</keyword>
<keyword evidence="4 7" id="KW-0378">Hydrolase</keyword>
<comment type="cofactor">
    <cofactor evidence="1">
        <name>Mg(2+)</name>
        <dbReference type="ChEBI" id="CHEBI:18420"/>
    </cofactor>
</comment>
<dbReference type="GO" id="GO:0005737">
    <property type="term" value="C:cytoplasm"/>
    <property type="evidence" value="ECO:0007669"/>
    <property type="project" value="TreeGrafter"/>
</dbReference>
<evidence type="ECO:0000313" key="7">
    <source>
        <dbReference type="EMBL" id="EFU73502.1"/>
    </source>
</evidence>
<dbReference type="CDD" id="cd18875">
    <property type="entry name" value="NUDIX_Hydrolase"/>
    <property type="match status" value="1"/>
</dbReference>
<dbReference type="OrthoDB" id="9008185at2"/>
<evidence type="ECO:0000256" key="5">
    <source>
        <dbReference type="ARBA" id="ARBA00022842"/>
    </source>
</evidence>